<dbReference type="KEGG" id="csal:NBC122_02556"/>
<dbReference type="PANTHER" id="PTHR42990:SF1">
    <property type="entry name" value="AAA+ ATPASE DOMAIN-CONTAINING PROTEIN"/>
    <property type="match status" value="1"/>
</dbReference>
<evidence type="ECO:0000313" key="3">
    <source>
        <dbReference type="Proteomes" id="UP000294419"/>
    </source>
</evidence>
<organism evidence="2 3">
    <name type="scientific">Chryseobacterium salivictor</name>
    <dbReference type="NCBI Taxonomy" id="2547600"/>
    <lineage>
        <taxon>Bacteria</taxon>
        <taxon>Pseudomonadati</taxon>
        <taxon>Bacteroidota</taxon>
        <taxon>Flavobacteriia</taxon>
        <taxon>Flavobacteriales</taxon>
        <taxon>Weeksellaceae</taxon>
        <taxon>Chryseobacterium group</taxon>
        <taxon>Chryseobacterium</taxon>
    </lineage>
</organism>
<name>A0A4P6ZHU1_9FLAO</name>
<dbReference type="AlphaFoldDB" id="A0A4P6ZHU1"/>
<reference evidence="2 3" key="1">
    <citation type="submission" date="2019-03" db="EMBL/GenBank/DDBJ databases">
        <authorList>
            <person name="Kim H."/>
            <person name="Yu S.-M."/>
        </authorList>
    </citation>
    <scope>NUCLEOTIDE SEQUENCE [LARGE SCALE GENOMIC DNA]</scope>
    <source>
        <strain evidence="2 3">NBC122</strain>
    </source>
</reference>
<dbReference type="PANTHER" id="PTHR42990">
    <property type="entry name" value="ATPASE"/>
    <property type="match status" value="1"/>
</dbReference>
<dbReference type="Pfam" id="PF13173">
    <property type="entry name" value="AAA_14"/>
    <property type="match status" value="1"/>
</dbReference>
<accession>A0A4P6ZHU1</accession>
<feature type="domain" description="AAA+ ATPase" evidence="1">
    <location>
        <begin position="40"/>
        <end position="160"/>
    </location>
</feature>
<gene>
    <name evidence="2" type="ORF">NBC122_02556</name>
</gene>
<protein>
    <recommendedName>
        <fullName evidence="1">AAA+ ATPase domain-containing protein</fullName>
    </recommendedName>
</protein>
<evidence type="ECO:0000259" key="1">
    <source>
        <dbReference type="SMART" id="SM00382"/>
    </source>
</evidence>
<dbReference type="InterPro" id="IPR041682">
    <property type="entry name" value="AAA_14"/>
</dbReference>
<proteinExistence type="predicted"/>
<dbReference type="EMBL" id="CP037954">
    <property type="protein sequence ID" value="QBO59360.1"/>
    <property type="molecule type" value="Genomic_DNA"/>
</dbReference>
<keyword evidence="3" id="KW-1185">Reference proteome</keyword>
<dbReference type="InterPro" id="IPR003593">
    <property type="entry name" value="AAA+_ATPase"/>
</dbReference>
<dbReference type="Proteomes" id="UP000294419">
    <property type="component" value="Chromosome"/>
</dbReference>
<dbReference type="InterPro" id="IPR027417">
    <property type="entry name" value="P-loop_NTPase"/>
</dbReference>
<dbReference type="SUPFAM" id="SSF52540">
    <property type="entry name" value="P-loop containing nucleoside triphosphate hydrolases"/>
    <property type="match status" value="1"/>
</dbReference>
<dbReference type="SMART" id="SM00382">
    <property type="entry name" value="AAA"/>
    <property type="match status" value="1"/>
</dbReference>
<sequence length="406" mass="46676">MYICFLKVANMEDLLLEFQSKIAGISLNLQRYLVHQIDLSNRLIAVKGARGAGKTTLLLQMAKLHLPLQSTLYVSLDHIYFFDNKLYHLAKQFTQFGGTYLLLDEVHKYPDWSREIKLIYDNFPELNVIFTSSSMLEIYKSESDLSRRAVTYHLKELSFREFITFETGKTVPVYSFLELLEHHNRIATALLDEIKPLPLFEKYLKIGAYPYYRESESLYIQKLQNTINLIIEIDINAVEDLNYDTLVKLKKLLISVASSAPFTPNVTKLSEKVGVSRNMLVQSIKILERAGLVNELYRDTSGIGVLTKPEKLYLNNSNLMYALAKDNTNVGNVRETFFLNQFKGLHEINRSEIADFVIDKTYVFEIGGKNKTKKQITNVENAYVAKDGIEIGFANIIPVWLFGLMY</sequence>
<evidence type="ECO:0000313" key="2">
    <source>
        <dbReference type="EMBL" id="QBO59360.1"/>
    </source>
</evidence>